<reference evidence="2" key="1">
    <citation type="submission" date="2012-04" db="EMBL/GenBank/DDBJ databases">
        <title>The Genome Sequence of Loa loa.</title>
        <authorList>
            <consortium name="The Broad Institute Genome Sequencing Platform"/>
            <consortium name="Broad Institute Genome Sequencing Center for Infectious Disease"/>
            <person name="Nutman T.B."/>
            <person name="Fink D.L."/>
            <person name="Russ C."/>
            <person name="Young S."/>
            <person name="Zeng Q."/>
            <person name="Gargeya S."/>
            <person name="Alvarado L."/>
            <person name="Berlin A."/>
            <person name="Chapman S.B."/>
            <person name="Chen Z."/>
            <person name="Freedman E."/>
            <person name="Gellesch M."/>
            <person name="Goldberg J."/>
            <person name="Griggs A."/>
            <person name="Gujja S."/>
            <person name="Heilman E.R."/>
            <person name="Heiman D."/>
            <person name="Howarth C."/>
            <person name="Mehta T."/>
            <person name="Neiman D."/>
            <person name="Pearson M."/>
            <person name="Roberts A."/>
            <person name="Saif S."/>
            <person name="Shea T."/>
            <person name="Shenoy N."/>
            <person name="Sisk P."/>
            <person name="Stolte C."/>
            <person name="Sykes S."/>
            <person name="White J."/>
            <person name="Yandava C."/>
            <person name="Haas B."/>
            <person name="Henn M.R."/>
            <person name="Nusbaum C."/>
            <person name="Birren B."/>
        </authorList>
    </citation>
    <scope>NUCLEOTIDE SEQUENCE [LARGE SCALE GENOMIC DNA]</scope>
</reference>
<evidence type="ECO:0000256" key="1">
    <source>
        <dbReference type="SAM" id="MobiDB-lite"/>
    </source>
</evidence>
<proteinExistence type="predicted"/>
<accession>A0A1I7W535</accession>
<keyword evidence="2" id="KW-1185">Reference proteome</keyword>
<dbReference type="WBParaSite" id="EN70_9722">
    <property type="protein sequence ID" value="EN70_9722"/>
    <property type="gene ID" value="EN70_9722"/>
</dbReference>
<protein>
    <submittedName>
        <fullName evidence="3">Uncharacterized protein</fullName>
    </submittedName>
</protein>
<feature type="compositionally biased region" description="Polar residues" evidence="1">
    <location>
        <begin position="20"/>
        <end position="37"/>
    </location>
</feature>
<feature type="compositionally biased region" description="Low complexity" evidence="1">
    <location>
        <begin position="38"/>
        <end position="56"/>
    </location>
</feature>
<evidence type="ECO:0000313" key="2">
    <source>
        <dbReference type="Proteomes" id="UP000095285"/>
    </source>
</evidence>
<dbReference type="STRING" id="7209.A0A1I7W535"/>
<feature type="region of interest" description="Disordered" evidence="1">
    <location>
        <begin position="20"/>
        <end position="56"/>
    </location>
</feature>
<organism evidence="2 3">
    <name type="scientific">Loa loa</name>
    <name type="common">Eye worm</name>
    <name type="synonym">Filaria loa</name>
    <dbReference type="NCBI Taxonomy" id="7209"/>
    <lineage>
        <taxon>Eukaryota</taxon>
        <taxon>Metazoa</taxon>
        <taxon>Ecdysozoa</taxon>
        <taxon>Nematoda</taxon>
        <taxon>Chromadorea</taxon>
        <taxon>Rhabditida</taxon>
        <taxon>Spirurina</taxon>
        <taxon>Spiruromorpha</taxon>
        <taxon>Filarioidea</taxon>
        <taxon>Onchocercidae</taxon>
        <taxon>Loa</taxon>
    </lineage>
</organism>
<dbReference type="Proteomes" id="UP000095285">
    <property type="component" value="Unassembled WGS sequence"/>
</dbReference>
<reference evidence="3" key="2">
    <citation type="submission" date="2016-11" db="UniProtKB">
        <authorList>
            <consortium name="WormBaseParasite"/>
        </authorList>
    </citation>
    <scope>IDENTIFICATION</scope>
</reference>
<sequence length="135" mass="15291">MHLGRNGQQQPYYFQNIKQQGMQPQSIRPQLSRPQPKQLQFLQHPEPQQLEQPEQPQSFDKKCAGCIININCGGTDCIPTTPSYTRETTVWTIPPTQTPPTLAPTWTYATARPTPKSCMCACYMPPPCQICQPCQ</sequence>
<dbReference type="AlphaFoldDB" id="A0A1I7W535"/>
<name>A0A1I7W535_LOALO</name>
<evidence type="ECO:0000313" key="3">
    <source>
        <dbReference type="WBParaSite" id="EN70_9722"/>
    </source>
</evidence>